<keyword evidence="2" id="KW-1185">Reference proteome</keyword>
<protein>
    <submittedName>
        <fullName evidence="1">Uncharacterized protein</fullName>
    </submittedName>
</protein>
<accession>A0A6H9YAI2</accession>
<evidence type="ECO:0000313" key="2">
    <source>
        <dbReference type="Proteomes" id="UP000468735"/>
    </source>
</evidence>
<dbReference type="AlphaFoldDB" id="A0A6H9YAI2"/>
<dbReference type="RefSeq" id="WP_151568449.1">
    <property type="nucleotide sequence ID" value="NZ_WBMT01000025.1"/>
</dbReference>
<evidence type="ECO:0000313" key="1">
    <source>
        <dbReference type="EMBL" id="KAB2341628.1"/>
    </source>
</evidence>
<gene>
    <name evidence="1" type="ORF">F8566_41600</name>
</gene>
<dbReference type="Proteomes" id="UP000468735">
    <property type="component" value="Unassembled WGS sequence"/>
</dbReference>
<sequence>MPRSANDLHLYDKATDTVRVGRYDLWRLILAFRELTESGGHGWAHMQDWDISFERLADAVDAGNHVPDGRTDPDYRMRCNLNHPYRWPTDAPYNGGAVTTVRVTDGDFGTDHGSHYVPSENLQDPQALCGFSFAPEEARPITGEPRCRECRRELSLAVHLRVQRPVS</sequence>
<dbReference type="EMBL" id="WBMT01000025">
    <property type="protein sequence ID" value="KAB2341628.1"/>
    <property type="molecule type" value="Genomic_DNA"/>
</dbReference>
<proteinExistence type="predicted"/>
<comment type="caution">
    <text evidence="1">The sequence shown here is derived from an EMBL/GenBank/DDBJ whole genome shotgun (WGS) entry which is preliminary data.</text>
</comment>
<dbReference type="OrthoDB" id="4205211at2"/>
<name>A0A6H9YAI2_9ACTN</name>
<reference evidence="1 2" key="1">
    <citation type="submission" date="2019-09" db="EMBL/GenBank/DDBJ databases">
        <title>Actinomadura physcomitrii sp. nov., a novel actinomycete isolated from moss [Physcomitrium sphaericum (Ludw) Fuernr].</title>
        <authorList>
            <person name="Zhuang X."/>
            <person name="Liu C."/>
        </authorList>
    </citation>
    <scope>NUCLEOTIDE SEQUENCE [LARGE SCALE GENOMIC DNA]</scope>
    <source>
        <strain evidence="1 2">HMC1</strain>
    </source>
</reference>
<organism evidence="1 2">
    <name type="scientific">Actinomadura rudentiformis</name>
    <dbReference type="NCBI Taxonomy" id="359158"/>
    <lineage>
        <taxon>Bacteria</taxon>
        <taxon>Bacillati</taxon>
        <taxon>Actinomycetota</taxon>
        <taxon>Actinomycetes</taxon>
        <taxon>Streptosporangiales</taxon>
        <taxon>Thermomonosporaceae</taxon>
        <taxon>Actinomadura</taxon>
    </lineage>
</organism>